<dbReference type="InterPro" id="IPR051401">
    <property type="entry name" value="GtrA_CellWall_Glycosyl"/>
</dbReference>
<dbReference type="Proteomes" id="UP000176846">
    <property type="component" value="Unassembled WGS sequence"/>
</dbReference>
<reference evidence="8 9" key="1">
    <citation type="journal article" date="2016" name="Nat. Commun.">
        <title>Thousands of microbial genomes shed light on interconnected biogeochemical processes in an aquifer system.</title>
        <authorList>
            <person name="Anantharaman K."/>
            <person name="Brown C.T."/>
            <person name="Hug L.A."/>
            <person name="Sharon I."/>
            <person name="Castelle C.J."/>
            <person name="Probst A.J."/>
            <person name="Thomas B.C."/>
            <person name="Singh A."/>
            <person name="Wilkins M.J."/>
            <person name="Karaoz U."/>
            <person name="Brodie E.L."/>
            <person name="Williams K.H."/>
            <person name="Hubbard S.S."/>
            <person name="Banfield J.F."/>
        </authorList>
    </citation>
    <scope>NUCLEOTIDE SEQUENCE [LARGE SCALE GENOMIC DNA]</scope>
</reference>
<keyword evidence="5 6" id="KW-0472">Membrane</keyword>
<name>A0A1F7UPS4_9BACT</name>
<dbReference type="AlphaFoldDB" id="A0A1F7UPS4"/>
<dbReference type="InterPro" id="IPR007267">
    <property type="entry name" value="GtrA_DPMS_TM"/>
</dbReference>
<feature type="transmembrane region" description="Helical" evidence="6">
    <location>
        <begin position="7"/>
        <end position="27"/>
    </location>
</feature>
<dbReference type="PANTHER" id="PTHR38459">
    <property type="entry name" value="PROPHAGE BACTOPRENOL-LINKED GLUCOSE TRANSLOCASE HOMOLOG"/>
    <property type="match status" value="1"/>
</dbReference>
<evidence type="ECO:0000256" key="6">
    <source>
        <dbReference type="SAM" id="Phobius"/>
    </source>
</evidence>
<dbReference type="EMBL" id="MGEK01000039">
    <property type="protein sequence ID" value="OGL80272.1"/>
    <property type="molecule type" value="Genomic_DNA"/>
</dbReference>
<evidence type="ECO:0000256" key="4">
    <source>
        <dbReference type="ARBA" id="ARBA00022989"/>
    </source>
</evidence>
<accession>A0A1F7UPS4</accession>
<sequence length="140" mass="15963">MINFLKQIIKFSFVGGISAVIDFSVYFTLTRGVPVFRTYYVAASILSSIGAIAVNYLINRRWTFNDQSGISIRQYSKYFTVYGLGVLWHNSLLVIFVEAANIHDLIAKVLAVLIVGYGWNFMLAKFWVFGYNRVIENPND</sequence>
<evidence type="ECO:0000313" key="9">
    <source>
        <dbReference type="Proteomes" id="UP000176846"/>
    </source>
</evidence>
<feature type="domain" description="GtrA/DPMS transmembrane" evidence="7">
    <location>
        <begin position="10"/>
        <end position="129"/>
    </location>
</feature>
<dbReference type="Pfam" id="PF04138">
    <property type="entry name" value="GtrA_DPMS_TM"/>
    <property type="match status" value="1"/>
</dbReference>
<comment type="caution">
    <text evidence="8">The sequence shown here is derived from an EMBL/GenBank/DDBJ whole genome shotgun (WGS) entry which is preliminary data.</text>
</comment>
<comment type="similarity">
    <text evidence="2">Belongs to the GtrA family.</text>
</comment>
<organism evidence="8 9">
    <name type="scientific">Candidatus Uhrbacteria bacterium RIFCSPLOWO2_01_FULL_47_25</name>
    <dbReference type="NCBI Taxonomy" id="1802402"/>
    <lineage>
        <taxon>Bacteria</taxon>
        <taxon>Candidatus Uhriibacteriota</taxon>
    </lineage>
</organism>
<evidence type="ECO:0000256" key="1">
    <source>
        <dbReference type="ARBA" id="ARBA00004141"/>
    </source>
</evidence>
<feature type="transmembrane region" description="Helical" evidence="6">
    <location>
        <begin position="79"/>
        <end position="99"/>
    </location>
</feature>
<feature type="transmembrane region" description="Helical" evidence="6">
    <location>
        <begin position="105"/>
        <end position="123"/>
    </location>
</feature>
<dbReference type="PANTHER" id="PTHR38459:SF1">
    <property type="entry name" value="PROPHAGE BACTOPRENOL-LINKED GLUCOSE TRANSLOCASE HOMOLOG"/>
    <property type="match status" value="1"/>
</dbReference>
<evidence type="ECO:0000256" key="3">
    <source>
        <dbReference type="ARBA" id="ARBA00022692"/>
    </source>
</evidence>
<dbReference type="GO" id="GO:0005886">
    <property type="term" value="C:plasma membrane"/>
    <property type="evidence" value="ECO:0007669"/>
    <property type="project" value="TreeGrafter"/>
</dbReference>
<gene>
    <name evidence="8" type="ORF">A2936_02805</name>
</gene>
<evidence type="ECO:0000256" key="5">
    <source>
        <dbReference type="ARBA" id="ARBA00023136"/>
    </source>
</evidence>
<dbReference type="GO" id="GO:0000271">
    <property type="term" value="P:polysaccharide biosynthetic process"/>
    <property type="evidence" value="ECO:0007669"/>
    <property type="project" value="InterPro"/>
</dbReference>
<evidence type="ECO:0000256" key="2">
    <source>
        <dbReference type="ARBA" id="ARBA00009399"/>
    </source>
</evidence>
<protein>
    <recommendedName>
        <fullName evidence="7">GtrA/DPMS transmembrane domain-containing protein</fullName>
    </recommendedName>
</protein>
<keyword evidence="4 6" id="KW-1133">Transmembrane helix</keyword>
<evidence type="ECO:0000259" key="7">
    <source>
        <dbReference type="Pfam" id="PF04138"/>
    </source>
</evidence>
<keyword evidence="3 6" id="KW-0812">Transmembrane</keyword>
<proteinExistence type="inferred from homology"/>
<evidence type="ECO:0000313" key="8">
    <source>
        <dbReference type="EMBL" id="OGL80272.1"/>
    </source>
</evidence>
<feature type="transmembrane region" description="Helical" evidence="6">
    <location>
        <begin position="39"/>
        <end position="58"/>
    </location>
</feature>
<comment type="subcellular location">
    <subcellularLocation>
        <location evidence="1">Membrane</location>
        <topology evidence="1">Multi-pass membrane protein</topology>
    </subcellularLocation>
</comment>